<feature type="transmembrane region" description="Helical" evidence="6">
    <location>
        <begin position="61"/>
        <end position="82"/>
    </location>
</feature>
<gene>
    <name evidence="7" type="ORF">SAMN05661053_0580</name>
</gene>
<dbReference type="EMBL" id="UHJL01000001">
    <property type="protein sequence ID" value="SUQ19349.1"/>
    <property type="molecule type" value="Genomic_DNA"/>
</dbReference>
<comment type="subcellular location">
    <subcellularLocation>
        <location evidence="1">Membrane</location>
        <topology evidence="1">Multi-pass membrane protein</topology>
    </subcellularLocation>
</comment>
<comment type="similarity">
    <text evidence="5">Belongs to the FNT transporter (TC 1.A.16) family.</text>
</comment>
<evidence type="ECO:0000256" key="3">
    <source>
        <dbReference type="ARBA" id="ARBA00022989"/>
    </source>
</evidence>
<feature type="transmembrane region" description="Helical" evidence="6">
    <location>
        <begin position="110"/>
        <end position="131"/>
    </location>
</feature>
<dbReference type="GO" id="GO:0015707">
    <property type="term" value="P:nitrite transport"/>
    <property type="evidence" value="ECO:0007669"/>
    <property type="project" value="TreeGrafter"/>
</dbReference>
<evidence type="ECO:0000256" key="5">
    <source>
        <dbReference type="ARBA" id="ARBA00049660"/>
    </source>
</evidence>
<feature type="transmembrane region" description="Helical" evidence="6">
    <location>
        <begin position="176"/>
        <end position="196"/>
    </location>
</feature>
<dbReference type="PANTHER" id="PTHR30520">
    <property type="entry name" value="FORMATE TRANSPORTER-RELATED"/>
    <property type="match status" value="1"/>
</dbReference>
<organism evidence="7 8">
    <name type="scientific">Fibrobacter succinogenes</name>
    <name type="common">Bacteroides succinogenes</name>
    <dbReference type="NCBI Taxonomy" id="833"/>
    <lineage>
        <taxon>Bacteria</taxon>
        <taxon>Pseudomonadati</taxon>
        <taxon>Fibrobacterota</taxon>
        <taxon>Fibrobacteria</taxon>
        <taxon>Fibrobacterales</taxon>
        <taxon>Fibrobacteraceae</taxon>
        <taxon>Fibrobacter</taxon>
    </lineage>
</organism>
<dbReference type="InterPro" id="IPR000292">
    <property type="entry name" value="For/NO2_transpt"/>
</dbReference>
<dbReference type="GO" id="GO:0005886">
    <property type="term" value="C:plasma membrane"/>
    <property type="evidence" value="ECO:0007669"/>
    <property type="project" value="TreeGrafter"/>
</dbReference>
<dbReference type="Pfam" id="PF01226">
    <property type="entry name" value="Form_Nir_trans"/>
    <property type="match status" value="1"/>
</dbReference>
<evidence type="ECO:0000313" key="8">
    <source>
        <dbReference type="Proteomes" id="UP000255423"/>
    </source>
</evidence>
<feature type="transmembrane region" description="Helical" evidence="6">
    <location>
        <begin position="7"/>
        <end position="23"/>
    </location>
</feature>
<dbReference type="AlphaFoldDB" id="A0A380RVM0"/>
<keyword evidence="4 6" id="KW-0472">Membrane</keyword>
<proteinExistence type="inferred from homology"/>
<evidence type="ECO:0000256" key="2">
    <source>
        <dbReference type="ARBA" id="ARBA00022692"/>
    </source>
</evidence>
<reference evidence="7 8" key="1">
    <citation type="submission" date="2017-08" db="EMBL/GenBank/DDBJ databases">
        <authorList>
            <person name="de Groot N.N."/>
        </authorList>
    </citation>
    <scope>NUCLEOTIDE SEQUENCE [LARGE SCALE GENOMIC DNA]</scope>
    <source>
        <strain evidence="7 8">HM2</strain>
    </source>
</reference>
<dbReference type="RefSeq" id="WP_109572021.1">
    <property type="nucleotide sequence ID" value="NZ_UHJL01000001.1"/>
</dbReference>
<evidence type="ECO:0000256" key="6">
    <source>
        <dbReference type="SAM" id="Phobius"/>
    </source>
</evidence>
<evidence type="ECO:0000256" key="1">
    <source>
        <dbReference type="ARBA" id="ARBA00004141"/>
    </source>
</evidence>
<dbReference type="GO" id="GO:0015513">
    <property type="term" value="F:high-affinity secondary active nitrite transmembrane transporter activity"/>
    <property type="evidence" value="ECO:0007669"/>
    <property type="project" value="TreeGrafter"/>
</dbReference>
<accession>A0A380RVM0</accession>
<feature type="transmembrane region" description="Helical" evidence="6">
    <location>
        <begin position="138"/>
        <end position="156"/>
    </location>
</feature>
<feature type="transmembrane region" description="Helical" evidence="6">
    <location>
        <begin position="29"/>
        <end position="49"/>
    </location>
</feature>
<dbReference type="Proteomes" id="UP000255423">
    <property type="component" value="Unassembled WGS sequence"/>
</dbReference>
<dbReference type="InterPro" id="IPR023271">
    <property type="entry name" value="Aquaporin-like"/>
</dbReference>
<name>A0A380RVM0_FIBSU</name>
<dbReference type="Gene3D" id="1.20.1080.10">
    <property type="entry name" value="Glycerol uptake facilitator protein"/>
    <property type="match status" value="1"/>
</dbReference>
<sequence>MINFIKSIYSGLCIGLGGTVYLSCDNKILGSFLFGLGLFTILNFGFNLFTGKVGYFVNNKINYWGFLGIVWLGNFIGTFVFAKLIAATRYGAALQAKANALCVIKDGDGFASLLVLGIFCGMLMFIAADGYKTVENQVGKVLIVFLPVMVFILSGFEHCIADMFYFSLAGDFSMTMLKALVAITIGNSIGGGLIPLMQKLNAKSAKA</sequence>
<keyword evidence="3 6" id="KW-1133">Transmembrane helix</keyword>
<keyword evidence="2 6" id="KW-0812">Transmembrane</keyword>
<evidence type="ECO:0000313" key="7">
    <source>
        <dbReference type="EMBL" id="SUQ19349.1"/>
    </source>
</evidence>
<evidence type="ECO:0000256" key="4">
    <source>
        <dbReference type="ARBA" id="ARBA00023136"/>
    </source>
</evidence>
<protein>
    <submittedName>
        <fullName evidence="7">Formate/nitrite transporter FocA, FNT family</fullName>
    </submittedName>
</protein>
<dbReference type="PANTHER" id="PTHR30520:SF6">
    <property type="entry name" value="FORMATE_NITRATE FAMILY TRANSPORTER (EUROFUNG)"/>
    <property type="match status" value="1"/>
</dbReference>